<accession>A0ABU2N0N5</accession>
<dbReference type="RefSeq" id="WP_311708591.1">
    <property type="nucleotide sequence ID" value="NZ_JAVREL010000033.1"/>
</dbReference>
<dbReference type="InterPro" id="IPR043504">
    <property type="entry name" value="Peptidase_S1_PA_chymotrypsin"/>
</dbReference>
<proteinExistence type="predicted"/>
<dbReference type="Proteomes" id="UP001183246">
    <property type="component" value="Unassembled WGS sequence"/>
</dbReference>
<name>A0ABU2N0N5_9ACTN</name>
<comment type="caution">
    <text evidence="2">The sequence shown here is derived from an EMBL/GenBank/DDBJ whole genome shotgun (WGS) entry which is preliminary data.</text>
</comment>
<feature type="compositionally biased region" description="Pro residues" evidence="1">
    <location>
        <begin position="414"/>
        <end position="424"/>
    </location>
</feature>
<evidence type="ECO:0000256" key="1">
    <source>
        <dbReference type="SAM" id="MobiDB-lite"/>
    </source>
</evidence>
<dbReference type="InterPro" id="IPR009003">
    <property type="entry name" value="Peptidase_S1_PA"/>
</dbReference>
<evidence type="ECO:0000313" key="2">
    <source>
        <dbReference type="EMBL" id="MDT0347465.1"/>
    </source>
</evidence>
<organism evidence="2 3">
    <name type="scientific">Streptomyces litchfieldiae</name>
    <dbReference type="NCBI Taxonomy" id="3075543"/>
    <lineage>
        <taxon>Bacteria</taxon>
        <taxon>Bacillati</taxon>
        <taxon>Actinomycetota</taxon>
        <taxon>Actinomycetes</taxon>
        <taxon>Kitasatosporales</taxon>
        <taxon>Streptomycetaceae</taxon>
        <taxon>Streptomyces</taxon>
    </lineage>
</organism>
<feature type="region of interest" description="Disordered" evidence="1">
    <location>
        <begin position="385"/>
        <end position="428"/>
    </location>
</feature>
<gene>
    <name evidence="2" type="ORF">RM590_33580</name>
</gene>
<dbReference type="Gene3D" id="2.40.10.10">
    <property type="entry name" value="Trypsin-like serine proteases"/>
    <property type="match status" value="1"/>
</dbReference>
<dbReference type="EMBL" id="JAVREL010000033">
    <property type="protein sequence ID" value="MDT0347465.1"/>
    <property type="molecule type" value="Genomic_DNA"/>
</dbReference>
<keyword evidence="3" id="KW-1185">Reference proteome</keyword>
<dbReference type="SUPFAM" id="SSF50494">
    <property type="entry name" value="Trypsin-like serine proteases"/>
    <property type="match status" value="1"/>
</dbReference>
<sequence length="568" mass="60524">MDTPIKGNAEIEADRPAFMVSYRRARAALGALDGVVSVGFGCKQRGGTFTDDIGIIVSVVEKKPEAELAPEQRVPPAFEGYRTDVRPLMRLIPGGCDNDTSYDTIQGGIQIQLKAGNPVGTLGCIVRRRGDSGRENVYLLSNKHVLYSGGAETGDYVYHPYAPGTPRPSAALGPTQALAFYQNVTVTVTLPSGTQVTDDFFIDCATARIDLDSKCFGSTCTKDVTKYDTVIADLQLGGGNRPTDVRNVVNDVAIIGTASAGPYVYKVGRTTGRTRGVVRSVNKGLHMLPRPELPGFPEVTGKNVIEIEFAPDPAQNPGGLNCHGHPYFAEPGDSGSIVVDNDGRVIGIITGVPDPSNPQSSTTAAACHIVPVLDKLGICVPTSGGTSHGSCGATDGSGQAPAPATTARDDAPATAPPPPPPEPRPVAVTEAERARLLRLREEFRRTEKGRELHETFAQVRREIGYLVRNSRRVKVAWYRNQGPAFLTHTLNHLRGRTDSVPLEVNGVSRTELLTRMAQVLAAHGSNPLRAAVERHRDDLLHILATATTAEEAVALFADLDPADDPAAA</sequence>
<protein>
    <submittedName>
        <fullName evidence="2">Uncharacterized protein</fullName>
    </submittedName>
</protein>
<reference evidence="3" key="1">
    <citation type="submission" date="2023-07" db="EMBL/GenBank/DDBJ databases">
        <title>30 novel species of actinomycetes from the DSMZ collection.</title>
        <authorList>
            <person name="Nouioui I."/>
        </authorList>
    </citation>
    <scope>NUCLEOTIDE SEQUENCE [LARGE SCALE GENOMIC DNA]</scope>
    <source>
        <strain evidence="3">DSM 44938</strain>
    </source>
</reference>
<evidence type="ECO:0000313" key="3">
    <source>
        <dbReference type="Proteomes" id="UP001183246"/>
    </source>
</evidence>